<dbReference type="InterPro" id="IPR013783">
    <property type="entry name" value="Ig-like_fold"/>
</dbReference>
<feature type="transmembrane region" description="Helical" evidence="6">
    <location>
        <begin position="110"/>
        <end position="135"/>
    </location>
</feature>
<feature type="transmembrane region" description="Helical" evidence="6">
    <location>
        <begin position="437"/>
        <end position="455"/>
    </location>
</feature>
<feature type="region of interest" description="Disordered" evidence="5">
    <location>
        <begin position="720"/>
        <end position="741"/>
    </location>
</feature>
<name>A0A8E2AZM7_9PSEU</name>
<dbReference type="RefSeq" id="WP_183123189.1">
    <property type="nucleotide sequence ID" value="NZ_JACJHR010000006.1"/>
</dbReference>
<comment type="caution">
    <text evidence="8">The sequence shown here is derived from an EMBL/GenBank/DDBJ whole genome shotgun (WGS) entry which is preliminary data.</text>
</comment>
<proteinExistence type="predicted"/>
<feature type="transmembrane region" description="Helical" evidence="6">
    <location>
        <begin position="18"/>
        <end position="40"/>
    </location>
</feature>
<feature type="transmembrane region" description="Helical" evidence="6">
    <location>
        <begin position="52"/>
        <end position="72"/>
    </location>
</feature>
<feature type="transmembrane region" description="Helical" evidence="6">
    <location>
        <begin position="375"/>
        <end position="393"/>
    </location>
</feature>
<dbReference type="Gene3D" id="2.60.40.1120">
    <property type="entry name" value="Carboxypeptidase-like, regulatory domain"/>
    <property type="match status" value="1"/>
</dbReference>
<sequence length="741" mass="76204">MTADVGAAPRTGGRPGTVLLVVSAAVFLASLDLFIVNIAFPDIRLAFPGTGLAGLSWILNGYTVAFAALLAPAGRLADRYGRRAVFLIGVAVFTAGSAACAIAPSVPLLVAFRVVQAVGAALVMPTSLALLLAAFPPARRATAVSTWAAVGGVAAALGPPVGGALVQFSWRWVFLVNLPVGVLALLFGPRVLRESRDTGSGMPDLPGAVALAAGVGALAWALVSAPDHGWGSREVLIGFAVAVLGLLAVVLRSRRHPTPVLDLPSLRIPTLWLSCLAMLLFTMAFGSMLFGNVLFLTGLWHESVVVAGLWLTPGPLMVVVVSLTVGGRLASRFGPGVTTAIGSLLFAIGVATWVWRLGAAPDYAGGLLPGQLFTGAGVGLILPSLSGVVGLVLPPAKWGAGSSMINTARQIGTVLGTAVLVAIYGGTPALADYRRGWLFLIAAALGSALAAAAMATRRKSADHYRPPAPENLLTGRIRQPDATPLADAAVTVLDSHGKQLHVATTGDDGTFEIPALANEPALLVAARAGHRAEAVPLNPSPVRSLELVLAHNAARVSGLVHDDTDTPVTAATVVLTDDSGTVVGNVRTGEHGAFRFDGLAPGALTLTATAGPARISVRGLHLHPGQHETLDIALPPAGRLTGVVHNGLHPVAGARVTLLDQHGGAVAVRDTSETGRYEFDGLPTGRYEVVTTGFPPSTSTVRLTGRDDTAAHDVVLRHDPIPDLAQHERTASAESALERQL</sequence>
<feature type="domain" description="Major facilitator superfamily (MFS) profile" evidence="7">
    <location>
        <begin position="18"/>
        <end position="461"/>
    </location>
</feature>
<evidence type="ECO:0000259" key="7">
    <source>
        <dbReference type="PROSITE" id="PS50850"/>
    </source>
</evidence>
<dbReference type="PROSITE" id="PS50850">
    <property type="entry name" value="MFS"/>
    <property type="match status" value="1"/>
</dbReference>
<dbReference type="AlphaFoldDB" id="A0A8E2AZM7"/>
<dbReference type="Gene3D" id="1.20.1250.20">
    <property type="entry name" value="MFS general substrate transporter like domains"/>
    <property type="match status" value="1"/>
</dbReference>
<evidence type="ECO:0000256" key="1">
    <source>
        <dbReference type="ARBA" id="ARBA00004651"/>
    </source>
</evidence>
<evidence type="ECO:0000256" key="3">
    <source>
        <dbReference type="ARBA" id="ARBA00022989"/>
    </source>
</evidence>
<evidence type="ECO:0000256" key="2">
    <source>
        <dbReference type="ARBA" id="ARBA00022692"/>
    </source>
</evidence>
<dbReference type="GO" id="GO:0022857">
    <property type="term" value="F:transmembrane transporter activity"/>
    <property type="evidence" value="ECO:0007669"/>
    <property type="project" value="InterPro"/>
</dbReference>
<dbReference type="Pfam" id="PF13620">
    <property type="entry name" value="CarboxypepD_reg"/>
    <property type="match status" value="3"/>
</dbReference>
<dbReference type="GO" id="GO:0005975">
    <property type="term" value="P:carbohydrate metabolic process"/>
    <property type="evidence" value="ECO:0007669"/>
    <property type="project" value="UniProtKB-ARBA"/>
</dbReference>
<feature type="transmembrane region" description="Helical" evidence="6">
    <location>
        <begin position="235"/>
        <end position="251"/>
    </location>
</feature>
<gene>
    <name evidence="8" type="ORF">H5411_06025</name>
</gene>
<dbReference type="InterPro" id="IPR011701">
    <property type="entry name" value="MFS"/>
</dbReference>
<evidence type="ECO:0000256" key="5">
    <source>
        <dbReference type="SAM" id="MobiDB-lite"/>
    </source>
</evidence>
<dbReference type="InterPro" id="IPR008969">
    <property type="entry name" value="CarboxyPept-like_regulatory"/>
</dbReference>
<keyword evidence="2 6" id="KW-0812">Transmembrane</keyword>
<dbReference type="SUPFAM" id="SSF49478">
    <property type="entry name" value="Cna protein B-type domain"/>
    <property type="match status" value="1"/>
</dbReference>
<dbReference type="CDD" id="cd17321">
    <property type="entry name" value="MFS_MMR_MDR_like"/>
    <property type="match status" value="1"/>
</dbReference>
<dbReference type="PANTHER" id="PTHR42718:SF48">
    <property type="entry name" value="CONSERVED TWO-DOMAIN MEMBRANE PROTEIN-RELATED"/>
    <property type="match status" value="1"/>
</dbReference>
<dbReference type="Pfam" id="PF07690">
    <property type="entry name" value="MFS_1"/>
    <property type="match status" value="1"/>
</dbReference>
<evidence type="ECO:0000313" key="9">
    <source>
        <dbReference type="Proteomes" id="UP000550260"/>
    </source>
</evidence>
<feature type="transmembrane region" description="Helical" evidence="6">
    <location>
        <begin position="271"/>
        <end position="295"/>
    </location>
</feature>
<dbReference type="SUPFAM" id="SSF103473">
    <property type="entry name" value="MFS general substrate transporter"/>
    <property type="match status" value="1"/>
</dbReference>
<feature type="transmembrane region" description="Helical" evidence="6">
    <location>
        <begin position="307"/>
        <end position="325"/>
    </location>
</feature>
<evidence type="ECO:0000313" key="8">
    <source>
        <dbReference type="EMBL" id="MBB2498691.1"/>
    </source>
</evidence>
<keyword evidence="4 6" id="KW-0472">Membrane</keyword>
<dbReference type="Gene3D" id="2.60.40.10">
    <property type="entry name" value="Immunoglobulins"/>
    <property type="match status" value="1"/>
</dbReference>
<comment type="subcellular location">
    <subcellularLocation>
        <location evidence="1">Cell membrane</location>
        <topology evidence="1">Multi-pass membrane protein</topology>
    </subcellularLocation>
</comment>
<feature type="transmembrane region" description="Helical" evidence="6">
    <location>
        <begin position="414"/>
        <end position="431"/>
    </location>
</feature>
<feature type="transmembrane region" description="Helical" evidence="6">
    <location>
        <begin position="204"/>
        <end position="223"/>
    </location>
</feature>
<feature type="transmembrane region" description="Helical" evidence="6">
    <location>
        <begin position="337"/>
        <end position="355"/>
    </location>
</feature>
<feature type="transmembrane region" description="Helical" evidence="6">
    <location>
        <begin position="147"/>
        <end position="166"/>
    </location>
</feature>
<dbReference type="InterPro" id="IPR036259">
    <property type="entry name" value="MFS_trans_sf"/>
</dbReference>
<dbReference type="GO" id="GO:0005886">
    <property type="term" value="C:plasma membrane"/>
    <property type="evidence" value="ECO:0007669"/>
    <property type="project" value="UniProtKB-SubCell"/>
</dbReference>
<organism evidence="8 9">
    <name type="scientific">Amycolatopsis echigonensis</name>
    <dbReference type="NCBI Taxonomy" id="2576905"/>
    <lineage>
        <taxon>Bacteria</taxon>
        <taxon>Bacillati</taxon>
        <taxon>Actinomycetota</taxon>
        <taxon>Actinomycetes</taxon>
        <taxon>Pseudonocardiales</taxon>
        <taxon>Pseudonocardiaceae</taxon>
        <taxon>Amycolatopsis</taxon>
    </lineage>
</organism>
<reference evidence="8 9" key="1">
    <citation type="submission" date="2020-08" db="EMBL/GenBank/DDBJ databases">
        <title>Amycolatopsis echigonensis JCM 21831.</title>
        <authorList>
            <person name="Tedsree N."/>
            <person name="Kuncharoen N."/>
            <person name="Likhitwitayawuid K."/>
            <person name="Tanasupawat S."/>
        </authorList>
    </citation>
    <scope>NUCLEOTIDE SEQUENCE [LARGE SCALE GENOMIC DNA]</scope>
    <source>
        <strain evidence="8 9">JCM 21831</strain>
    </source>
</reference>
<dbReference type="InterPro" id="IPR020846">
    <property type="entry name" value="MFS_dom"/>
</dbReference>
<evidence type="ECO:0000256" key="4">
    <source>
        <dbReference type="ARBA" id="ARBA00023136"/>
    </source>
</evidence>
<dbReference type="Proteomes" id="UP000550260">
    <property type="component" value="Unassembled WGS sequence"/>
</dbReference>
<evidence type="ECO:0000256" key="6">
    <source>
        <dbReference type="SAM" id="Phobius"/>
    </source>
</evidence>
<dbReference type="InterPro" id="IPR005829">
    <property type="entry name" value="Sugar_transporter_CS"/>
</dbReference>
<accession>A0A8E2AZM7</accession>
<feature type="transmembrane region" description="Helical" evidence="6">
    <location>
        <begin position="172"/>
        <end position="192"/>
    </location>
</feature>
<protein>
    <submittedName>
        <fullName evidence="8">MFS transporter</fullName>
    </submittedName>
</protein>
<dbReference type="Gene3D" id="1.20.1720.10">
    <property type="entry name" value="Multidrug resistance protein D"/>
    <property type="match status" value="1"/>
</dbReference>
<dbReference type="PANTHER" id="PTHR42718">
    <property type="entry name" value="MAJOR FACILITATOR SUPERFAMILY MULTIDRUG TRANSPORTER MFSC"/>
    <property type="match status" value="1"/>
</dbReference>
<dbReference type="SUPFAM" id="SSF49464">
    <property type="entry name" value="Carboxypeptidase regulatory domain-like"/>
    <property type="match status" value="2"/>
</dbReference>
<feature type="transmembrane region" description="Helical" evidence="6">
    <location>
        <begin position="84"/>
        <end position="104"/>
    </location>
</feature>
<dbReference type="EMBL" id="JACJHR010000006">
    <property type="protein sequence ID" value="MBB2498691.1"/>
    <property type="molecule type" value="Genomic_DNA"/>
</dbReference>
<keyword evidence="3 6" id="KW-1133">Transmembrane helix</keyword>
<dbReference type="PROSITE" id="PS00216">
    <property type="entry name" value="SUGAR_TRANSPORT_1"/>
    <property type="match status" value="1"/>
</dbReference>